<accession>A0A9Q0W8V3</accession>
<dbReference type="AlphaFoldDB" id="A0A9Q0W8V3"/>
<keyword evidence="1" id="KW-1133">Transmembrane helix</keyword>
<evidence type="ECO:0000313" key="3">
    <source>
        <dbReference type="Proteomes" id="UP001151532"/>
    </source>
</evidence>
<dbReference type="EMBL" id="JAPFFK010000005">
    <property type="protein sequence ID" value="KAJ6762534.1"/>
    <property type="molecule type" value="Genomic_DNA"/>
</dbReference>
<evidence type="ECO:0000313" key="2">
    <source>
        <dbReference type="EMBL" id="KAJ6762534.1"/>
    </source>
</evidence>
<reference evidence="2" key="2">
    <citation type="journal article" date="2023" name="Int. J. Mol. Sci.">
        <title>De Novo Assembly and Annotation of 11 Diverse Shrub Willow (Salix) Genomes Reveals Novel Gene Organization in Sex-Linked Regions.</title>
        <authorList>
            <person name="Hyden B."/>
            <person name="Feng K."/>
            <person name="Yates T.B."/>
            <person name="Jawdy S."/>
            <person name="Cereghino C."/>
            <person name="Smart L.B."/>
            <person name="Muchero W."/>
        </authorList>
    </citation>
    <scope>NUCLEOTIDE SEQUENCE</scope>
    <source>
        <tissue evidence="2">Shoot tip</tissue>
    </source>
</reference>
<reference evidence="2" key="1">
    <citation type="submission" date="2022-11" db="EMBL/GenBank/DDBJ databases">
        <authorList>
            <person name="Hyden B.L."/>
            <person name="Feng K."/>
            <person name="Yates T."/>
            <person name="Jawdy S."/>
            <person name="Smart L.B."/>
            <person name="Muchero W."/>
        </authorList>
    </citation>
    <scope>NUCLEOTIDE SEQUENCE</scope>
    <source>
        <tissue evidence="2">Shoot tip</tissue>
    </source>
</reference>
<dbReference type="Proteomes" id="UP001151532">
    <property type="component" value="Chromosome 13"/>
</dbReference>
<protein>
    <submittedName>
        <fullName evidence="2">Uncharacterized protein</fullName>
    </submittedName>
</protein>
<keyword evidence="1" id="KW-0472">Membrane</keyword>
<comment type="caution">
    <text evidence="2">The sequence shown here is derived from an EMBL/GenBank/DDBJ whole genome shotgun (WGS) entry which is preliminary data.</text>
</comment>
<name>A0A9Q0W8V3_SALPP</name>
<sequence>MQCHKLYSIIINGYAYILMHLQATKINMLVMNKFISFITEANLSQFFLSESIWSSLFTITNDSA</sequence>
<proteinExistence type="predicted"/>
<evidence type="ECO:0000256" key="1">
    <source>
        <dbReference type="SAM" id="Phobius"/>
    </source>
</evidence>
<keyword evidence="3" id="KW-1185">Reference proteome</keyword>
<feature type="transmembrane region" description="Helical" evidence="1">
    <location>
        <begin position="6"/>
        <end position="23"/>
    </location>
</feature>
<gene>
    <name evidence="2" type="ORF">OIU79_023314</name>
</gene>
<keyword evidence="1" id="KW-0812">Transmembrane</keyword>
<organism evidence="2 3">
    <name type="scientific">Salix purpurea</name>
    <name type="common">Purple osier willow</name>
    <dbReference type="NCBI Taxonomy" id="77065"/>
    <lineage>
        <taxon>Eukaryota</taxon>
        <taxon>Viridiplantae</taxon>
        <taxon>Streptophyta</taxon>
        <taxon>Embryophyta</taxon>
        <taxon>Tracheophyta</taxon>
        <taxon>Spermatophyta</taxon>
        <taxon>Magnoliopsida</taxon>
        <taxon>eudicotyledons</taxon>
        <taxon>Gunneridae</taxon>
        <taxon>Pentapetalae</taxon>
        <taxon>rosids</taxon>
        <taxon>fabids</taxon>
        <taxon>Malpighiales</taxon>
        <taxon>Salicaceae</taxon>
        <taxon>Saliceae</taxon>
        <taxon>Salix</taxon>
    </lineage>
</organism>